<reference evidence="1" key="1">
    <citation type="submission" date="2024-03" db="EMBL/GenBank/DDBJ databases">
        <title>Human intestinal bacterial collection.</title>
        <authorList>
            <person name="Pauvert C."/>
            <person name="Hitch T.C.A."/>
            <person name="Clavel T."/>
        </authorList>
    </citation>
    <scope>NUCLEOTIDE SEQUENCE [LARGE SCALE GENOMIC DNA]</scope>
    <source>
        <strain evidence="1">CLA-AA-H89B</strain>
    </source>
</reference>
<accession>A0ABV1H6W4</accession>
<evidence type="ECO:0000313" key="1">
    <source>
        <dbReference type="EMBL" id="MEQ2555406.1"/>
    </source>
</evidence>
<organism evidence="1 2">
    <name type="scientific">Lachnospira intestinalis</name>
    <dbReference type="NCBI Taxonomy" id="3133158"/>
    <lineage>
        <taxon>Bacteria</taxon>
        <taxon>Bacillati</taxon>
        <taxon>Bacillota</taxon>
        <taxon>Clostridia</taxon>
        <taxon>Lachnospirales</taxon>
        <taxon>Lachnospiraceae</taxon>
        <taxon>Lachnospira</taxon>
    </lineage>
</organism>
<gene>
    <name evidence="1" type="ORF">WMO37_10360</name>
</gene>
<protein>
    <submittedName>
        <fullName evidence="1">Uncharacterized protein</fullName>
    </submittedName>
</protein>
<dbReference type="Proteomes" id="UP001546774">
    <property type="component" value="Unassembled WGS sequence"/>
</dbReference>
<proteinExistence type="predicted"/>
<keyword evidence="2" id="KW-1185">Reference proteome</keyword>
<name>A0ABV1H6W4_9FIRM</name>
<comment type="caution">
    <text evidence="1">The sequence shown here is derived from an EMBL/GenBank/DDBJ whole genome shotgun (WGS) entry which is preliminary data.</text>
</comment>
<dbReference type="EMBL" id="JBBMFS010000008">
    <property type="protein sequence ID" value="MEQ2555406.1"/>
    <property type="molecule type" value="Genomic_DNA"/>
</dbReference>
<evidence type="ECO:0000313" key="2">
    <source>
        <dbReference type="Proteomes" id="UP001546774"/>
    </source>
</evidence>
<sequence length="68" mass="7919">MKADYLEFKDKCIQLLTEIDFLNQVQMTKEEILSVLAGCRLEEAYDALLIRSEQVSCRDTPLQRQPAR</sequence>